<gene>
    <name evidence="1" type="ORF">PoB_005066000</name>
</gene>
<accession>A0AAV4BXV8</accession>
<proteinExistence type="predicted"/>
<reference evidence="1 2" key="1">
    <citation type="journal article" date="2021" name="Elife">
        <title>Chloroplast acquisition without the gene transfer in kleptoplastic sea slugs, Plakobranchus ocellatus.</title>
        <authorList>
            <person name="Maeda T."/>
            <person name="Takahashi S."/>
            <person name="Yoshida T."/>
            <person name="Shimamura S."/>
            <person name="Takaki Y."/>
            <person name="Nagai Y."/>
            <person name="Toyoda A."/>
            <person name="Suzuki Y."/>
            <person name="Arimoto A."/>
            <person name="Ishii H."/>
            <person name="Satoh N."/>
            <person name="Nishiyama T."/>
            <person name="Hasebe M."/>
            <person name="Maruyama T."/>
            <person name="Minagawa J."/>
            <person name="Obokata J."/>
            <person name="Shigenobu S."/>
        </authorList>
    </citation>
    <scope>NUCLEOTIDE SEQUENCE [LARGE SCALE GENOMIC DNA]</scope>
</reference>
<evidence type="ECO:0000313" key="1">
    <source>
        <dbReference type="EMBL" id="GFO24155.1"/>
    </source>
</evidence>
<sequence>MHTRKLAESQQLCIPMQGHDKWANAQLKFGLLAPAKICHSACHHCSTLPAAWEGIHTLRLTPIRSPFLHGLRTLADRAERTRKIARRSEQSIVFSVARKKKCF</sequence>
<evidence type="ECO:0000313" key="2">
    <source>
        <dbReference type="Proteomes" id="UP000735302"/>
    </source>
</evidence>
<dbReference type="Proteomes" id="UP000735302">
    <property type="component" value="Unassembled WGS sequence"/>
</dbReference>
<name>A0AAV4BXV8_9GAST</name>
<protein>
    <submittedName>
        <fullName evidence="1">Uncharacterized protein</fullName>
    </submittedName>
</protein>
<dbReference type="AlphaFoldDB" id="A0AAV4BXV8"/>
<organism evidence="1 2">
    <name type="scientific">Plakobranchus ocellatus</name>
    <dbReference type="NCBI Taxonomy" id="259542"/>
    <lineage>
        <taxon>Eukaryota</taxon>
        <taxon>Metazoa</taxon>
        <taxon>Spiralia</taxon>
        <taxon>Lophotrochozoa</taxon>
        <taxon>Mollusca</taxon>
        <taxon>Gastropoda</taxon>
        <taxon>Heterobranchia</taxon>
        <taxon>Euthyneura</taxon>
        <taxon>Panpulmonata</taxon>
        <taxon>Sacoglossa</taxon>
        <taxon>Placobranchoidea</taxon>
        <taxon>Plakobranchidae</taxon>
        <taxon>Plakobranchus</taxon>
    </lineage>
</organism>
<dbReference type="EMBL" id="BLXT01005595">
    <property type="protein sequence ID" value="GFO24155.1"/>
    <property type="molecule type" value="Genomic_DNA"/>
</dbReference>
<comment type="caution">
    <text evidence="1">The sequence shown here is derived from an EMBL/GenBank/DDBJ whole genome shotgun (WGS) entry which is preliminary data.</text>
</comment>
<keyword evidence="2" id="KW-1185">Reference proteome</keyword>